<protein>
    <submittedName>
        <fullName evidence="1">Uncharacterized protein</fullName>
    </submittedName>
</protein>
<dbReference type="SUPFAM" id="SSF50978">
    <property type="entry name" value="WD40 repeat-like"/>
    <property type="match status" value="1"/>
</dbReference>
<dbReference type="AlphaFoldDB" id="A0A8J8NG04"/>
<reference evidence="1" key="1">
    <citation type="submission" date="2019-06" db="EMBL/GenBank/DDBJ databases">
        <authorList>
            <person name="Zheng W."/>
        </authorList>
    </citation>
    <scope>NUCLEOTIDE SEQUENCE</scope>
    <source>
        <strain evidence="1">QDHG01</strain>
    </source>
</reference>
<accession>A0A8J8NG04</accession>
<organism evidence="1 2">
    <name type="scientific">Halteria grandinella</name>
    <dbReference type="NCBI Taxonomy" id="5974"/>
    <lineage>
        <taxon>Eukaryota</taxon>
        <taxon>Sar</taxon>
        <taxon>Alveolata</taxon>
        <taxon>Ciliophora</taxon>
        <taxon>Intramacronucleata</taxon>
        <taxon>Spirotrichea</taxon>
        <taxon>Stichotrichia</taxon>
        <taxon>Sporadotrichida</taxon>
        <taxon>Halteriidae</taxon>
        <taxon>Halteria</taxon>
    </lineage>
</organism>
<sequence length="491" mass="55734">MGARQDFLWRYLSNNTLDIERAKLFGDSWKRHFWKQYGAGQHMTPERFRYLMCPIRHFKETVQQVESYQNFIVAADTQGNVGVFLINEADLENDDETMQVEGLSFPGGVAYIKHFVQQAQQRLLVITNTGAIHFYSIEQTAAASFTFAHLSTQQLPLLNPSYLYVCPVNDSQLFISNFPLDGNDFMLDQTVTIFDFVQNRVVYSEALDVQDEPSSFALEQTLNSLGMQINPGMRFRRRPGYLQPPPMFAIPGNGITVPQFKSDKLKQNLALFDGKHIVVSLFNTSLAAIDTKMSELEVFIKKSRTKYISSEEDNQPVCLDLRLHKGVVFAYYMHFMKVHDLANGMACTQVLQLGAGVSPISFIRVDSSKDELSIIRRFNNKLQILSININVKDKFLVEPILTSETDESNIINDIDVCSKHILATATAEGGVKFRRFKELSKPYYINAGSRTVKTYKSHPFKEGVSLIKASTSKIIVVLGNLIRVYSFDFAK</sequence>
<gene>
    <name evidence="1" type="ORF">FGO68_gene13299</name>
</gene>
<name>A0A8J8NG04_HALGN</name>
<evidence type="ECO:0000313" key="2">
    <source>
        <dbReference type="Proteomes" id="UP000785679"/>
    </source>
</evidence>
<dbReference type="OrthoDB" id="10588646at2759"/>
<proteinExistence type="predicted"/>
<keyword evidence="2" id="KW-1185">Reference proteome</keyword>
<comment type="caution">
    <text evidence="1">The sequence shown here is derived from an EMBL/GenBank/DDBJ whole genome shotgun (WGS) entry which is preliminary data.</text>
</comment>
<dbReference type="Proteomes" id="UP000785679">
    <property type="component" value="Unassembled WGS sequence"/>
</dbReference>
<dbReference type="InterPro" id="IPR036322">
    <property type="entry name" value="WD40_repeat_dom_sf"/>
</dbReference>
<evidence type="ECO:0000313" key="1">
    <source>
        <dbReference type="EMBL" id="TNV74024.1"/>
    </source>
</evidence>
<dbReference type="EMBL" id="RRYP01017630">
    <property type="protein sequence ID" value="TNV74024.1"/>
    <property type="molecule type" value="Genomic_DNA"/>
</dbReference>